<gene>
    <name evidence="1" type="ORF">H9L10_03630</name>
</gene>
<protein>
    <submittedName>
        <fullName evidence="1">Uncharacterized protein</fullName>
    </submittedName>
</protein>
<dbReference type="Proteomes" id="UP000515976">
    <property type="component" value="Chromosome"/>
</dbReference>
<evidence type="ECO:0000313" key="1">
    <source>
        <dbReference type="EMBL" id="QNN50160.1"/>
    </source>
</evidence>
<dbReference type="EMBL" id="CP060712">
    <property type="protein sequence ID" value="QNN50160.1"/>
    <property type="molecule type" value="Genomic_DNA"/>
</dbReference>
<proteinExistence type="predicted"/>
<reference evidence="1 2" key="1">
    <citation type="submission" date="2020-08" db="EMBL/GenBank/DDBJ databases">
        <title>Genome sequence of Phycicoccus endophyticus JCM 31784T.</title>
        <authorList>
            <person name="Hyun D.-W."/>
            <person name="Bae J.-W."/>
        </authorList>
    </citation>
    <scope>NUCLEOTIDE SEQUENCE [LARGE SCALE GENOMIC DNA]</scope>
    <source>
        <strain evidence="1 2">JCM 31784</strain>
    </source>
</reference>
<evidence type="ECO:0000313" key="2">
    <source>
        <dbReference type="Proteomes" id="UP000515976"/>
    </source>
</evidence>
<dbReference type="KEGG" id="pei:H9L10_03630"/>
<dbReference type="AlphaFoldDB" id="A0A7G9R3I5"/>
<accession>A0A7G9R3I5</accession>
<keyword evidence="2" id="KW-1185">Reference proteome</keyword>
<dbReference type="RefSeq" id="WP_166102370.1">
    <property type="nucleotide sequence ID" value="NZ_BMMY01000002.1"/>
</dbReference>
<name>A0A7G9R3I5_9MICO</name>
<sequence>MSRTVKSRLDFFDRLDALRSDERFTNGHSTLAVRNFIETYWWCRWHSDSHDEAWERLCTPGVLARAYGRGQTRDKVSVQIAISRVYSDDAPRWEPETLDSWAGGCEHTLAAGPRKGDRCGRHASISGRINHPDGTWRIGQWCSTHRGEHASAWAESRRLAALDLPQPTPNRGGLLPVYIRANNWPDLYAAHSPGWAPPAVGINADDWPGMERVIAHAEPERPALRLIPGGVA</sequence>
<organism evidence="1 2">
    <name type="scientific">Phycicoccus endophyticus</name>
    <dbReference type="NCBI Taxonomy" id="1690220"/>
    <lineage>
        <taxon>Bacteria</taxon>
        <taxon>Bacillati</taxon>
        <taxon>Actinomycetota</taxon>
        <taxon>Actinomycetes</taxon>
        <taxon>Micrococcales</taxon>
        <taxon>Intrasporangiaceae</taxon>
        <taxon>Phycicoccus</taxon>
    </lineage>
</organism>